<dbReference type="Pfam" id="PF00395">
    <property type="entry name" value="SLH"/>
    <property type="match status" value="2"/>
</dbReference>
<accession>A0A0A3IZ76</accession>
<keyword evidence="2" id="KW-0645">Protease</keyword>
<dbReference type="GO" id="GO:0008234">
    <property type="term" value="F:cysteine-type peptidase activity"/>
    <property type="evidence" value="ECO:0007669"/>
    <property type="project" value="UniProtKB-KW"/>
</dbReference>
<evidence type="ECO:0000256" key="1">
    <source>
        <dbReference type="ARBA" id="ARBA00007074"/>
    </source>
</evidence>
<comment type="caution">
    <text evidence="8">The sequence shown here is derived from an EMBL/GenBank/DDBJ whole genome shotgun (WGS) entry which is preliminary data.</text>
</comment>
<name>A0A0A3IZ76_9BACL</name>
<dbReference type="Proteomes" id="UP000030416">
    <property type="component" value="Unassembled WGS sequence"/>
</dbReference>
<keyword evidence="4" id="KW-0788">Thiol protease</keyword>
<sequence length="316" mass="33988">MQKKWLIPVFASFMLFSGLGVNSADAAASETELVSTAKQYLKAPYRYGGTSIQNGIDCSAYTQYIFSKLGISLPRSSSEQYSTGTKVAKSDLQTGDLVFFNTNGRSVSHVGIYIGNGKFISATTSGGVAIDSINDPYYWGSKYIGAKRVASFTSEEEVKQEVVAVAKEEVKSVSVDFSIYTSRGEVALKLAEALGLDTSDPNSPFVDIKPTDAYAGAANALYKMGIFVGDENKKFNPGSPITRGELSLVLVNAYGLTQTGEAVEFKDVPSTHWAHKFVTTLASNKVTLGIGDGLFGINDNVTKDQLSTFITKLQEM</sequence>
<dbReference type="OrthoDB" id="9813368at2"/>
<keyword evidence="3" id="KW-0378">Hydrolase</keyword>
<evidence type="ECO:0000259" key="6">
    <source>
        <dbReference type="PROSITE" id="PS51272"/>
    </source>
</evidence>
<feature type="domain" description="SLH" evidence="6">
    <location>
        <begin position="265"/>
        <end position="316"/>
    </location>
</feature>
<dbReference type="AlphaFoldDB" id="A0A0A3IZ76"/>
<proteinExistence type="inferred from homology"/>
<dbReference type="SUPFAM" id="SSF54001">
    <property type="entry name" value="Cysteine proteinases"/>
    <property type="match status" value="1"/>
</dbReference>
<feature type="domain" description="NlpC/P60" evidence="7">
    <location>
        <begin position="27"/>
        <end position="150"/>
    </location>
</feature>
<evidence type="ECO:0000259" key="7">
    <source>
        <dbReference type="PROSITE" id="PS51935"/>
    </source>
</evidence>
<feature type="signal peptide" evidence="5">
    <location>
        <begin position="1"/>
        <end position="26"/>
    </location>
</feature>
<dbReference type="PROSITE" id="PS51272">
    <property type="entry name" value="SLH"/>
    <property type="match status" value="2"/>
</dbReference>
<dbReference type="InterPro" id="IPR038765">
    <property type="entry name" value="Papain-like_cys_pep_sf"/>
</dbReference>
<dbReference type="InterPro" id="IPR051202">
    <property type="entry name" value="Peptidase_C40"/>
</dbReference>
<dbReference type="InterPro" id="IPR001119">
    <property type="entry name" value="SLH_dom"/>
</dbReference>
<comment type="similarity">
    <text evidence="1">Belongs to the peptidase C40 family.</text>
</comment>
<keyword evidence="5" id="KW-0732">Signal</keyword>
<dbReference type="PANTHER" id="PTHR47053">
    <property type="entry name" value="MUREIN DD-ENDOPEPTIDASE MEPH-RELATED"/>
    <property type="match status" value="1"/>
</dbReference>
<organism evidence="8 9">
    <name type="scientific">Ureibacillus manganicus DSM 26584</name>
    <dbReference type="NCBI Taxonomy" id="1384049"/>
    <lineage>
        <taxon>Bacteria</taxon>
        <taxon>Bacillati</taxon>
        <taxon>Bacillota</taxon>
        <taxon>Bacilli</taxon>
        <taxon>Bacillales</taxon>
        <taxon>Caryophanaceae</taxon>
        <taxon>Ureibacillus</taxon>
    </lineage>
</organism>
<feature type="chain" id="PRO_5002014266" evidence="5">
    <location>
        <begin position="27"/>
        <end position="316"/>
    </location>
</feature>
<dbReference type="GO" id="GO:0006508">
    <property type="term" value="P:proteolysis"/>
    <property type="evidence" value="ECO:0007669"/>
    <property type="project" value="UniProtKB-KW"/>
</dbReference>
<evidence type="ECO:0000256" key="5">
    <source>
        <dbReference type="SAM" id="SignalP"/>
    </source>
</evidence>
<protein>
    <submittedName>
        <fullName evidence="8">Peptidase</fullName>
    </submittedName>
</protein>
<dbReference type="eggNOG" id="COG0791">
    <property type="taxonomic scope" value="Bacteria"/>
</dbReference>
<evidence type="ECO:0000256" key="4">
    <source>
        <dbReference type="ARBA" id="ARBA00022807"/>
    </source>
</evidence>
<reference evidence="8 9" key="1">
    <citation type="submission" date="2014-02" db="EMBL/GenBank/DDBJ databases">
        <title>Draft genome sequence of Lysinibacillus manganicus DSM 26584T.</title>
        <authorList>
            <person name="Zhang F."/>
            <person name="Wang G."/>
            <person name="Zhang L."/>
        </authorList>
    </citation>
    <scope>NUCLEOTIDE SEQUENCE [LARGE SCALE GENOMIC DNA]</scope>
    <source>
        <strain evidence="8 9">DSM 26584</strain>
    </source>
</reference>
<evidence type="ECO:0000313" key="9">
    <source>
        <dbReference type="Proteomes" id="UP000030416"/>
    </source>
</evidence>
<evidence type="ECO:0000256" key="2">
    <source>
        <dbReference type="ARBA" id="ARBA00022670"/>
    </source>
</evidence>
<dbReference type="Pfam" id="PF00877">
    <property type="entry name" value="NLPC_P60"/>
    <property type="match status" value="1"/>
</dbReference>
<gene>
    <name evidence="8" type="ORF">CD29_01815</name>
</gene>
<dbReference type="RefSeq" id="WP_036182220.1">
    <property type="nucleotide sequence ID" value="NZ_AVDA01000002.1"/>
</dbReference>
<dbReference type="InterPro" id="IPR000064">
    <property type="entry name" value="NLP_P60_dom"/>
</dbReference>
<feature type="domain" description="SLH" evidence="6">
    <location>
        <begin position="201"/>
        <end position="264"/>
    </location>
</feature>
<dbReference type="STRING" id="1384049.CD29_01815"/>
<dbReference type="Gene3D" id="3.90.1720.10">
    <property type="entry name" value="endopeptidase domain like (from Nostoc punctiforme)"/>
    <property type="match status" value="1"/>
</dbReference>
<dbReference type="EMBL" id="JPVN01000002">
    <property type="protein sequence ID" value="KGR80122.1"/>
    <property type="molecule type" value="Genomic_DNA"/>
</dbReference>
<dbReference type="PANTHER" id="PTHR47053:SF1">
    <property type="entry name" value="MUREIN DD-ENDOPEPTIDASE MEPH-RELATED"/>
    <property type="match status" value="1"/>
</dbReference>
<evidence type="ECO:0000256" key="3">
    <source>
        <dbReference type="ARBA" id="ARBA00022801"/>
    </source>
</evidence>
<evidence type="ECO:0000313" key="8">
    <source>
        <dbReference type="EMBL" id="KGR80122.1"/>
    </source>
</evidence>
<dbReference type="PROSITE" id="PS51935">
    <property type="entry name" value="NLPC_P60"/>
    <property type="match status" value="1"/>
</dbReference>
<keyword evidence="9" id="KW-1185">Reference proteome</keyword>